<dbReference type="CDD" id="cd05251">
    <property type="entry name" value="NmrA_like_SDR_a"/>
    <property type="match status" value="1"/>
</dbReference>
<comment type="caution">
    <text evidence="5">The sequence shown here is derived from an EMBL/GenBank/DDBJ whole genome shotgun (WGS) entry which is preliminary data.</text>
</comment>
<dbReference type="Pfam" id="PF05368">
    <property type="entry name" value="NmrA"/>
    <property type="match status" value="1"/>
</dbReference>
<proteinExistence type="inferred from homology"/>
<evidence type="ECO:0000256" key="1">
    <source>
        <dbReference type="ARBA" id="ARBA00006328"/>
    </source>
</evidence>
<evidence type="ECO:0000256" key="2">
    <source>
        <dbReference type="ARBA" id="ARBA00022857"/>
    </source>
</evidence>
<evidence type="ECO:0000313" key="6">
    <source>
        <dbReference type="Proteomes" id="UP000807306"/>
    </source>
</evidence>
<keyword evidence="3" id="KW-0560">Oxidoreductase</keyword>
<dbReference type="Proteomes" id="UP000807306">
    <property type="component" value="Unassembled WGS sequence"/>
</dbReference>
<dbReference type="GO" id="GO:0005634">
    <property type="term" value="C:nucleus"/>
    <property type="evidence" value="ECO:0007669"/>
    <property type="project" value="TreeGrafter"/>
</dbReference>
<feature type="domain" description="NmrA-like" evidence="4">
    <location>
        <begin position="13"/>
        <end position="279"/>
    </location>
</feature>
<reference evidence="5" key="1">
    <citation type="submission" date="2020-11" db="EMBL/GenBank/DDBJ databases">
        <authorList>
            <consortium name="DOE Joint Genome Institute"/>
            <person name="Ahrendt S."/>
            <person name="Riley R."/>
            <person name="Andreopoulos W."/>
            <person name="Labutti K."/>
            <person name="Pangilinan J."/>
            <person name="Ruiz-Duenas F.J."/>
            <person name="Barrasa J.M."/>
            <person name="Sanchez-Garcia M."/>
            <person name="Camarero S."/>
            <person name="Miyauchi S."/>
            <person name="Serrano A."/>
            <person name="Linde D."/>
            <person name="Babiker R."/>
            <person name="Drula E."/>
            <person name="Ayuso-Fernandez I."/>
            <person name="Pacheco R."/>
            <person name="Padilla G."/>
            <person name="Ferreira P."/>
            <person name="Barriuso J."/>
            <person name="Kellner H."/>
            <person name="Castanera R."/>
            <person name="Alfaro M."/>
            <person name="Ramirez L."/>
            <person name="Pisabarro A.G."/>
            <person name="Kuo A."/>
            <person name="Tritt A."/>
            <person name="Lipzen A."/>
            <person name="He G."/>
            <person name="Yan M."/>
            <person name="Ng V."/>
            <person name="Cullen D."/>
            <person name="Martin F."/>
            <person name="Rosso M.-N."/>
            <person name="Henrissat B."/>
            <person name="Hibbett D."/>
            <person name="Martinez A.T."/>
            <person name="Grigoriev I.V."/>
        </authorList>
    </citation>
    <scope>NUCLEOTIDE SEQUENCE</scope>
    <source>
        <strain evidence="5">CBS 506.95</strain>
    </source>
</reference>
<sequence>MTITSEPTAPLFTVVGATGAQGASTIHALKASTKAYRIRAITRDPSKPAAKKLEDLGCELVEADIDTKAGATKAFAGSDYVFGMTLSDYDVNPNEYQKGQVQVDAAKAAGVKTFIWSSELHLGRLSGGKIKVPLFDVKAEVADYARSVGLNIIEVCPGAFVSSYINHFPPRKQADGSYLISVPLNSDTKLPPIDVESDFGRYVVAALETNRTTPVLVASEYITAAEIAEVFSKVSGQNVKFSKAEDEPFRQRLAAFVGEGRAAHILNMNTAYRTIGYYAQQDLADSNAILSTPARTFSQSLEARKDDVLKAMGL</sequence>
<dbReference type="AlphaFoldDB" id="A0A9P6JLZ9"/>
<dbReference type="InterPro" id="IPR008030">
    <property type="entry name" value="NmrA-like"/>
</dbReference>
<dbReference type="InterPro" id="IPR036291">
    <property type="entry name" value="NAD(P)-bd_dom_sf"/>
</dbReference>
<evidence type="ECO:0000313" key="5">
    <source>
        <dbReference type="EMBL" id="KAF9525363.1"/>
    </source>
</evidence>
<dbReference type="OrthoDB" id="419598at2759"/>
<name>A0A9P6JLZ9_9AGAR</name>
<comment type="similarity">
    <text evidence="1">Belongs to the NmrA-type oxidoreductase family.</text>
</comment>
<accession>A0A9P6JLZ9</accession>
<evidence type="ECO:0000259" key="4">
    <source>
        <dbReference type="Pfam" id="PF05368"/>
    </source>
</evidence>
<dbReference type="GO" id="GO:0016491">
    <property type="term" value="F:oxidoreductase activity"/>
    <property type="evidence" value="ECO:0007669"/>
    <property type="project" value="UniProtKB-KW"/>
</dbReference>
<dbReference type="PANTHER" id="PTHR42748:SF30">
    <property type="entry name" value="NMRA-LIKE DOMAIN-CONTAINING PROTEIN"/>
    <property type="match status" value="1"/>
</dbReference>
<dbReference type="PANTHER" id="PTHR42748">
    <property type="entry name" value="NITROGEN METABOLITE REPRESSION PROTEIN NMRA FAMILY MEMBER"/>
    <property type="match status" value="1"/>
</dbReference>
<organism evidence="5 6">
    <name type="scientific">Crepidotus variabilis</name>
    <dbReference type="NCBI Taxonomy" id="179855"/>
    <lineage>
        <taxon>Eukaryota</taxon>
        <taxon>Fungi</taxon>
        <taxon>Dikarya</taxon>
        <taxon>Basidiomycota</taxon>
        <taxon>Agaricomycotina</taxon>
        <taxon>Agaricomycetes</taxon>
        <taxon>Agaricomycetidae</taxon>
        <taxon>Agaricales</taxon>
        <taxon>Agaricineae</taxon>
        <taxon>Crepidotaceae</taxon>
        <taxon>Crepidotus</taxon>
    </lineage>
</organism>
<gene>
    <name evidence="5" type="ORF">CPB83DRAFT_859707</name>
</gene>
<dbReference type="Gene3D" id="3.40.50.720">
    <property type="entry name" value="NAD(P)-binding Rossmann-like Domain"/>
    <property type="match status" value="1"/>
</dbReference>
<dbReference type="EMBL" id="MU157885">
    <property type="protein sequence ID" value="KAF9525363.1"/>
    <property type="molecule type" value="Genomic_DNA"/>
</dbReference>
<evidence type="ECO:0000256" key="3">
    <source>
        <dbReference type="ARBA" id="ARBA00023002"/>
    </source>
</evidence>
<protein>
    <recommendedName>
        <fullName evidence="4">NmrA-like domain-containing protein</fullName>
    </recommendedName>
</protein>
<keyword evidence="2" id="KW-0521">NADP</keyword>
<dbReference type="InterPro" id="IPR051164">
    <property type="entry name" value="NmrA-like_oxidored"/>
</dbReference>
<dbReference type="SUPFAM" id="SSF51735">
    <property type="entry name" value="NAD(P)-binding Rossmann-fold domains"/>
    <property type="match status" value="1"/>
</dbReference>
<dbReference type="Gene3D" id="3.90.25.10">
    <property type="entry name" value="UDP-galactose 4-epimerase, domain 1"/>
    <property type="match status" value="1"/>
</dbReference>
<keyword evidence="6" id="KW-1185">Reference proteome</keyword>